<dbReference type="Gene3D" id="1.10.630.10">
    <property type="entry name" value="Cytochrome P450"/>
    <property type="match status" value="1"/>
</dbReference>
<evidence type="ECO:0000256" key="2">
    <source>
        <dbReference type="ARBA" id="ARBA00010617"/>
    </source>
</evidence>
<protein>
    <submittedName>
        <fullName evidence="10">Cytochrome P450 27C1-like isoform X1</fullName>
    </submittedName>
</protein>
<evidence type="ECO:0000256" key="8">
    <source>
        <dbReference type="PIRSR" id="PIRSR602401-1"/>
    </source>
</evidence>
<dbReference type="Pfam" id="PF00067">
    <property type="entry name" value="p450"/>
    <property type="match status" value="1"/>
</dbReference>
<comment type="caution">
    <text evidence="10">The sequence shown here is derived from an EMBL/GenBank/DDBJ whole genome shotgun (WGS) entry which is preliminary data.</text>
</comment>
<keyword evidence="11" id="KW-1185">Reference proteome</keyword>
<dbReference type="InterPro" id="IPR036396">
    <property type="entry name" value="Cyt_P450_sf"/>
</dbReference>
<evidence type="ECO:0000256" key="4">
    <source>
        <dbReference type="ARBA" id="ARBA00022723"/>
    </source>
</evidence>
<dbReference type="InterPro" id="IPR017972">
    <property type="entry name" value="Cyt_P450_CS"/>
</dbReference>
<accession>A0AAV7JP31</accession>
<feature type="binding site" description="axial binding residue" evidence="8">
    <location>
        <position position="441"/>
    </location>
    <ligand>
        <name>heme</name>
        <dbReference type="ChEBI" id="CHEBI:30413"/>
    </ligand>
    <ligandPart>
        <name>Fe</name>
        <dbReference type="ChEBI" id="CHEBI:18248"/>
    </ligandPart>
</feature>
<evidence type="ECO:0000256" key="9">
    <source>
        <dbReference type="RuleBase" id="RU000461"/>
    </source>
</evidence>
<keyword evidence="7 9" id="KW-0503">Monooxygenase</keyword>
<dbReference type="EMBL" id="JAKMXF010000310">
    <property type="protein sequence ID" value="KAI6650747.1"/>
    <property type="molecule type" value="Genomic_DNA"/>
</dbReference>
<dbReference type="Proteomes" id="UP001165289">
    <property type="component" value="Unassembled WGS sequence"/>
</dbReference>
<gene>
    <name evidence="10" type="ORF">LOD99_7798</name>
</gene>
<keyword evidence="6 8" id="KW-0408">Iron</keyword>
<evidence type="ECO:0000313" key="10">
    <source>
        <dbReference type="EMBL" id="KAI6650747.1"/>
    </source>
</evidence>
<evidence type="ECO:0000256" key="1">
    <source>
        <dbReference type="ARBA" id="ARBA00001971"/>
    </source>
</evidence>
<evidence type="ECO:0000256" key="7">
    <source>
        <dbReference type="ARBA" id="ARBA00023033"/>
    </source>
</evidence>
<dbReference type="GO" id="GO:0016705">
    <property type="term" value="F:oxidoreductase activity, acting on paired donors, with incorporation or reduction of molecular oxygen"/>
    <property type="evidence" value="ECO:0007669"/>
    <property type="project" value="InterPro"/>
</dbReference>
<dbReference type="PROSITE" id="PS00086">
    <property type="entry name" value="CYTOCHROME_P450"/>
    <property type="match status" value="1"/>
</dbReference>
<proteinExistence type="inferred from homology"/>
<dbReference type="GO" id="GO:0020037">
    <property type="term" value="F:heme binding"/>
    <property type="evidence" value="ECO:0007669"/>
    <property type="project" value="InterPro"/>
</dbReference>
<dbReference type="GO" id="GO:0004497">
    <property type="term" value="F:monooxygenase activity"/>
    <property type="evidence" value="ECO:0007669"/>
    <property type="project" value="UniProtKB-KW"/>
</dbReference>
<dbReference type="InterPro" id="IPR050479">
    <property type="entry name" value="CYP11_CYP27_families"/>
</dbReference>
<dbReference type="GO" id="GO:0005506">
    <property type="term" value="F:iron ion binding"/>
    <property type="evidence" value="ECO:0007669"/>
    <property type="project" value="InterPro"/>
</dbReference>
<dbReference type="PANTHER" id="PTHR24279:SF120">
    <property type="entry name" value="CYTOCHROME P450"/>
    <property type="match status" value="1"/>
</dbReference>
<dbReference type="PANTHER" id="PTHR24279">
    <property type="entry name" value="CYTOCHROME P450"/>
    <property type="match status" value="1"/>
</dbReference>
<dbReference type="PRINTS" id="PR00463">
    <property type="entry name" value="EP450I"/>
</dbReference>
<evidence type="ECO:0000313" key="11">
    <source>
        <dbReference type="Proteomes" id="UP001165289"/>
    </source>
</evidence>
<evidence type="ECO:0000256" key="5">
    <source>
        <dbReference type="ARBA" id="ARBA00023002"/>
    </source>
</evidence>
<dbReference type="AlphaFoldDB" id="A0AAV7JP31"/>
<keyword evidence="4 8" id="KW-0479">Metal-binding</keyword>
<name>A0AAV7JP31_9METZ</name>
<dbReference type="InterPro" id="IPR002401">
    <property type="entry name" value="Cyt_P450_E_grp-I"/>
</dbReference>
<comment type="cofactor">
    <cofactor evidence="1 8">
        <name>heme</name>
        <dbReference type="ChEBI" id="CHEBI:30413"/>
    </cofactor>
</comment>
<dbReference type="PRINTS" id="PR00385">
    <property type="entry name" value="P450"/>
</dbReference>
<dbReference type="InterPro" id="IPR001128">
    <property type="entry name" value="Cyt_P450"/>
</dbReference>
<sequence>MFRLLTLFRRSPLVIPSRTISTENILKRDVVAATHLDDLPTAKRFLGLVDLELTRHPMSKLHEFFYKRSKELGEIYAFQPFFFSPKQLVISTPSLLAELSAKEGKNPDRGNSGFNIRRAMEMLGLKKGLVFSYGAEWKRLRDPLSKRLLRPKFISGYFPKLSEIAKCAVTDIIDIQGRGQMNLDPIVERLRLWTVNSANYMAFHIFSSTELTEETSEYFQAMMSIVRGFGSTKDIEWLSYFQRKKIRKLIESLQTVINYNNKQIQVSATLPKDPDREQITMLEYLQTETDFDEKEIINTFISLLGAGVDTTTTSTQWLWYNLAKNLKVQEKLCEEVHSVIGDSSVVTAEHFNKLHYMKMCLKESMRVTPTVGTFTRILPEESTIGGVCIPKDTQVFADIYGIGLNENYWRDPLEFIPERWESRKEIDPFSFIPFGAGPRMCVGRRIAEAQMQLITAHLCSSYKLHLVKEPDPKFEVLIKPEGLNLSFEKRV</sequence>
<organism evidence="10 11">
    <name type="scientific">Oopsacas minuta</name>
    <dbReference type="NCBI Taxonomy" id="111878"/>
    <lineage>
        <taxon>Eukaryota</taxon>
        <taxon>Metazoa</taxon>
        <taxon>Porifera</taxon>
        <taxon>Hexactinellida</taxon>
        <taxon>Hexasterophora</taxon>
        <taxon>Lyssacinosida</taxon>
        <taxon>Leucopsacidae</taxon>
        <taxon>Oopsacas</taxon>
    </lineage>
</organism>
<evidence type="ECO:0000256" key="3">
    <source>
        <dbReference type="ARBA" id="ARBA00022617"/>
    </source>
</evidence>
<keyword evidence="3 8" id="KW-0349">Heme</keyword>
<comment type="similarity">
    <text evidence="2 9">Belongs to the cytochrome P450 family.</text>
</comment>
<keyword evidence="5 9" id="KW-0560">Oxidoreductase</keyword>
<evidence type="ECO:0000256" key="6">
    <source>
        <dbReference type="ARBA" id="ARBA00023004"/>
    </source>
</evidence>
<reference evidence="10 11" key="1">
    <citation type="journal article" date="2023" name="BMC Biol.">
        <title>The compact genome of the sponge Oopsacas minuta (Hexactinellida) is lacking key metazoan core genes.</title>
        <authorList>
            <person name="Santini S."/>
            <person name="Schenkelaars Q."/>
            <person name="Jourda C."/>
            <person name="Duchesne M."/>
            <person name="Belahbib H."/>
            <person name="Rocher C."/>
            <person name="Selva M."/>
            <person name="Riesgo A."/>
            <person name="Vervoort M."/>
            <person name="Leys S.P."/>
            <person name="Kodjabachian L."/>
            <person name="Le Bivic A."/>
            <person name="Borchiellini C."/>
            <person name="Claverie J.M."/>
            <person name="Renard E."/>
        </authorList>
    </citation>
    <scope>NUCLEOTIDE SEQUENCE [LARGE SCALE GENOMIC DNA]</scope>
    <source>
        <strain evidence="10">SPO-2</strain>
    </source>
</reference>
<dbReference type="SUPFAM" id="SSF48264">
    <property type="entry name" value="Cytochrome P450"/>
    <property type="match status" value="1"/>
</dbReference>